<gene>
    <name evidence="3" type="ORF">METZ01_LOCUS278811</name>
</gene>
<reference evidence="3" key="1">
    <citation type="submission" date="2018-05" db="EMBL/GenBank/DDBJ databases">
        <authorList>
            <person name="Lanie J.A."/>
            <person name="Ng W.-L."/>
            <person name="Kazmierczak K.M."/>
            <person name="Andrzejewski T.M."/>
            <person name="Davidsen T.M."/>
            <person name="Wayne K.J."/>
            <person name="Tettelin H."/>
            <person name="Glass J.I."/>
            <person name="Rusch D."/>
            <person name="Podicherti R."/>
            <person name="Tsui H.-C.T."/>
            <person name="Winkler M.E."/>
        </authorList>
    </citation>
    <scope>NUCLEOTIDE SEQUENCE</scope>
</reference>
<proteinExistence type="predicted"/>
<evidence type="ECO:0000256" key="1">
    <source>
        <dbReference type="SAM" id="Phobius"/>
    </source>
</evidence>
<sequence>MPNMSPLPSLELFVIITVVFLVAGFVKGVIGLGLPSVSLALLAATLGLKPAMAILVLPALLTNVWQGISGGFLIDIIKRMWVYIIAAFL</sequence>
<dbReference type="GO" id="GO:0022857">
    <property type="term" value="F:transmembrane transporter activity"/>
    <property type="evidence" value="ECO:0007669"/>
    <property type="project" value="InterPro"/>
</dbReference>
<feature type="domain" description="Major facilitator superfamily (MFS) profile" evidence="2">
    <location>
        <begin position="12"/>
        <end position="89"/>
    </location>
</feature>
<keyword evidence="1" id="KW-1133">Transmembrane helix</keyword>
<accession>A0A382KT08</accession>
<feature type="transmembrane region" description="Helical" evidence="1">
    <location>
        <begin position="12"/>
        <end position="32"/>
    </location>
</feature>
<dbReference type="AlphaFoldDB" id="A0A382KT08"/>
<evidence type="ECO:0000313" key="3">
    <source>
        <dbReference type="EMBL" id="SVC25957.1"/>
    </source>
</evidence>
<keyword evidence="1" id="KW-0812">Transmembrane</keyword>
<feature type="non-terminal residue" evidence="3">
    <location>
        <position position="89"/>
    </location>
</feature>
<organism evidence="3">
    <name type="scientific">marine metagenome</name>
    <dbReference type="NCBI Taxonomy" id="408172"/>
    <lineage>
        <taxon>unclassified sequences</taxon>
        <taxon>metagenomes</taxon>
        <taxon>ecological metagenomes</taxon>
    </lineage>
</organism>
<evidence type="ECO:0000259" key="2">
    <source>
        <dbReference type="PROSITE" id="PS50850"/>
    </source>
</evidence>
<dbReference type="PROSITE" id="PS50850">
    <property type="entry name" value="MFS"/>
    <property type="match status" value="1"/>
</dbReference>
<dbReference type="InterPro" id="IPR020846">
    <property type="entry name" value="MFS_dom"/>
</dbReference>
<name>A0A382KT08_9ZZZZ</name>
<keyword evidence="1" id="KW-0472">Membrane</keyword>
<protein>
    <recommendedName>
        <fullName evidence="2">Major facilitator superfamily (MFS) profile domain-containing protein</fullName>
    </recommendedName>
</protein>
<dbReference type="EMBL" id="UINC01081778">
    <property type="protein sequence ID" value="SVC25957.1"/>
    <property type="molecule type" value="Genomic_DNA"/>
</dbReference>